<organism evidence="7">
    <name type="scientific">Halomonas sp. RT37</name>
    <dbReference type="NCBI Taxonomy" id="2950872"/>
    <lineage>
        <taxon>Bacteria</taxon>
        <taxon>Pseudomonadati</taxon>
        <taxon>Pseudomonadota</taxon>
        <taxon>Gammaproteobacteria</taxon>
        <taxon>Oceanospirillales</taxon>
        <taxon>Halomonadaceae</taxon>
        <taxon>Halomonas</taxon>
    </lineage>
</organism>
<keyword evidence="2 5" id="KW-0812">Transmembrane</keyword>
<evidence type="ECO:0000256" key="3">
    <source>
        <dbReference type="ARBA" id="ARBA00022989"/>
    </source>
</evidence>
<protein>
    <submittedName>
        <fullName evidence="7">O-antigen ligase family protein</fullName>
    </submittedName>
</protein>
<dbReference type="RefSeq" id="WP_348826591.1">
    <property type="nucleotide sequence ID" value="NZ_CP098827.1"/>
</dbReference>
<dbReference type="AlphaFoldDB" id="A0AAU7KDD1"/>
<feature type="transmembrane region" description="Helical" evidence="5">
    <location>
        <begin position="20"/>
        <end position="37"/>
    </location>
</feature>
<keyword evidence="3 5" id="KW-1133">Transmembrane helix</keyword>
<feature type="transmembrane region" description="Helical" evidence="5">
    <location>
        <begin position="347"/>
        <end position="366"/>
    </location>
</feature>
<feature type="transmembrane region" description="Helical" evidence="5">
    <location>
        <begin position="189"/>
        <end position="222"/>
    </location>
</feature>
<keyword evidence="7" id="KW-0436">Ligase</keyword>
<dbReference type="PANTHER" id="PTHR37422">
    <property type="entry name" value="TEICHURONIC ACID BIOSYNTHESIS PROTEIN TUAE"/>
    <property type="match status" value="1"/>
</dbReference>
<accession>A0AAU7KDD1</accession>
<proteinExistence type="predicted"/>
<reference evidence="7" key="1">
    <citation type="submission" date="2022-06" db="EMBL/GenBank/DDBJ databases">
        <title>A novel DMS-producing enzyme.</title>
        <authorList>
            <person name="Zhang Y."/>
        </authorList>
    </citation>
    <scope>NUCLEOTIDE SEQUENCE</scope>
    <source>
        <strain evidence="7">RT37</strain>
    </source>
</reference>
<feature type="transmembrane region" description="Helical" evidence="5">
    <location>
        <begin position="406"/>
        <end position="422"/>
    </location>
</feature>
<dbReference type="InterPro" id="IPR007016">
    <property type="entry name" value="O-antigen_ligase-rel_domated"/>
</dbReference>
<evidence type="ECO:0000259" key="6">
    <source>
        <dbReference type="Pfam" id="PF04932"/>
    </source>
</evidence>
<dbReference type="EMBL" id="CP098827">
    <property type="protein sequence ID" value="XBO69415.1"/>
    <property type="molecule type" value="Genomic_DNA"/>
</dbReference>
<name>A0AAU7KDD1_9GAMM</name>
<feature type="transmembrane region" description="Helical" evidence="5">
    <location>
        <begin position="123"/>
        <end position="142"/>
    </location>
</feature>
<evidence type="ECO:0000313" key="7">
    <source>
        <dbReference type="EMBL" id="XBO69415.1"/>
    </source>
</evidence>
<dbReference type="Pfam" id="PF04932">
    <property type="entry name" value="Wzy_C"/>
    <property type="match status" value="1"/>
</dbReference>
<dbReference type="GO" id="GO:0016874">
    <property type="term" value="F:ligase activity"/>
    <property type="evidence" value="ECO:0007669"/>
    <property type="project" value="UniProtKB-KW"/>
</dbReference>
<dbReference type="GO" id="GO:0016020">
    <property type="term" value="C:membrane"/>
    <property type="evidence" value="ECO:0007669"/>
    <property type="project" value="UniProtKB-SubCell"/>
</dbReference>
<dbReference type="PANTHER" id="PTHR37422:SF13">
    <property type="entry name" value="LIPOPOLYSACCHARIDE BIOSYNTHESIS PROTEIN PA4999-RELATED"/>
    <property type="match status" value="1"/>
</dbReference>
<feature type="transmembrane region" description="Helical" evidence="5">
    <location>
        <begin position="243"/>
        <end position="265"/>
    </location>
</feature>
<sequence length="424" mass="46772">MRTPPGVARHYRGWPAQSSSATQGLALFVFLSSLLTLPWAYRFTGMLLVSLAAMAVLVRRSLPRDAESLAWVAMLALFGCQLVLDAGRSGPPLARYSVPSLPWWPWLGLLLLLAWRARPPSLYWWWRGITLGAVLSGLKALYDRLIEDERRAGDLINAIPFGNLSLVLGVLSLVWWLDNVSERRRGLFLWWAALGAVMGLLGSLLSGTRGGWLTLPLVMLVLVLRHGRRARLYWSTLTPRRRFAIRMTATLAIGVATLVALPRLWALAEDIVLLWRQGAVDTNAGLRWHLWGIAGEAFAARPLWGWGEDGLVAWLETLVAAGRLPEGMAGIGFQLHSDVLDTAARRGLAGVALLLLFYGIPLASFVRRLDHGDGQCRVLALSGALIVVMYAGFGLTQTMFRDPHTFSAYLVMCTACFALLRTRG</sequence>
<evidence type="ECO:0000256" key="2">
    <source>
        <dbReference type="ARBA" id="ARBA00022692"/>
    </source>
</evidence>
<dbReference type="InterPro" id="IPR051533">
    <property type="entry name" value="WaaL-like"/>
</dbReference>
<feature type="transmembrane region" description="Helical" evidence="5">
    <location>
        <begin position="378"/>
        <end position="400"/>
    </location>
</feature>
<evidence type="ECO:0000256" key="5">
    <source>
        <dbReference type="SAM" id="Phobius"/>
    </source>
</evidence>
<evidence type="ECO:0000256" key="4">
    <source>
        <dbReference type="ARBA" id="ARBA00023136"/>
    </source>
</evidence>
<evidence type="ECO:0000256" key="1">
    <source>
        <dbReference type="ARBA" id="ARBA00004141"/>
    </source>
</evidence>
<comment type="subcellular location">
    <subcellularLocation>
        <location evidence="1">Membrane</location>
        <topology evidence="1">Multi-pass membrane protein</topology>
    </subcellularLocation>
</comment>
<feature type="domain" description="O-antigen ligase-related" evidence="6">
    <location>
        <begin position="195"/>
        <end position="355"/>
    </location>
</feature>
<keyword evidence="4 5" id="KW-0472">Membrane</keyword>
<feature type="transmembrane region" description="Helical" evidence="5">
    <location>
        <begin position="154"/>
        <end position="177"/>
    </location>
</feature>
<gene>
    <name evidence="7" type="ORF">NFG58_12330</name>
</gene>